<dbReference type="EMBL" id="AAQH01000005">
    <property type="protein sequence ID" value="EAT12683.1"/>
    <property type="molecule type" value="Genomic_DNA"/>
</dbReference>
<reference evidence="2 3" key="1">
    <citation type="submission" date="2006-03" db="EMBL/GenBank/DDBJ databases">
        <authorList>
            <person name="Pinhassi J."/>
            <person name="Pedros-Alio C."/>
            <person name="Ferriera S."/>
            <person name="Johnson J."/>
            <person name="Kravitz S."/>
            <person name="Halpern A."/>
            <person name="Remington K."/>
            <person name="Beeson K."/>
            <person name="Tran B."/>
            <person name="Rogers Y.-H."/>
            <person name="Friedman R."/>
            <person name="Venter J.C."/>
        </authorList>
    </citation>
    <scope>NUCLEOTIDE SEQUENCE [LARGE SCALE GENOMIC DNA]</scope>
    <source>
        <strain evidence="2 3">RED65</strain>
    </source>
</reference>
<dbReference type="Proteomes" id="UP000004263">
    <property type="component" value="Unassembled WGS sequence"/>
</dbReference>
<sequence length="216" mass="23751">MNPFTSSWICTAIIVICLCARSVNAGAIEVFVTDNAGEPLANAVVQLVGSSEAVNVSKQPLVMDQMDKSFVPKVLLAPIHSEINFPNSDNIRHHVYSFSKAKTFELKLYAGQPKDPIKFDQEGIVVLGCNIHDSMVGYIYVTDAQAYLTDVNGMVYIQSLPEEVNSIAVWHPDTKQGVDYRKVIQVPSSNTSQITVSLDIQSPEPRNTFEDVFGSL</sequence>
<dbReference type="RefSeq" id="WP_007018472.1">
    <property type="nucleotide sequence ID" value="NZ_CH724117.1"/>
</dbReference>
<dbReference type="InterPro" id="IPR008969">
    <property type="entry name" value="CarboxyPept-like_regulatory"/>
</dbReference>
<feature type="chain" id="PRO_5004194527" description="Methylamine utilization protein" evidence="1">
    <location>
        <begin position="26"/>
        <end position="216"/>
    </location>
</feature>
<keyword evidence="3" id="KW-1185">Reference proteome</keyword>
<dbReference type="AlphaFoldDB" id="Q1N3A8"/>
<dbReference type="SUPFAM" id="SSF49464">
    <property type="entry name" value="Carboxypeptidase regulatory domain-like"/>
    <property type="match status" value="1"/>
</dbReference>
<evidence type="ECO:0008006" key="4">
    <source>
        <dbReference type="Google" id="ProtNLM"/>
    </source>
</evidence>
<evidence type="ECO:0000313" key="2">
    <source>
        <dbReference type="EMBL" id="EAT12683.1"/>
    </source>
</evidence>
<dbReference type="Gene3D" id="2.60.40.420">
    <property type="entry name" value="Cupredoxins - blue copper proteins"/>
    <property type="match status" value="1"/>
</dbReference>
<keyword evidence="1" id="KW-0732">Signal</keyword>
<comment type="caution">
    <text evidence="2">The sequence shown here is derived from an EMBL/GenBank/DDBJ whole genome shotgun (WGS) entry which is preliminary data.</text>
</comment>
<dbReference type="InterPro" id="IPR034242">
    <property type="entry name" value="MauL"/>
</dbReference>
<gene>
    <name evidence="2" type="ORF">RED65_13402</name>
</gene>
<protein>
    <recommendedName>
        <fullName evidence="4">Methylamine utilization protein</fullName>
    </recommendedName>
</protein>
<accession>Q1N3A8</accession>
<dbReference type="STRING" id="207949.RED65_13402"/>
<dbReference type="HOGENOM" id="CLU_084768_2_1_6"/>
<organism evidence="2 3">
    <name type="scientific">Bermanella marisrubri</name>
    <dbReference type="NCBI Taxonomy" id="207949"/>
    <lineage>
        <taxon>Bacteria</taxon>
        <taxon>Pseudomonadati</taxon>
        <taxon>Pseudomonadota</taxon>
        <taxon>Gammaproteobacteria</taxon>
        <taxon>Oceanospirillales</taxon>
        <taxon>Oceanospirillaceae</taxon>
        <taxon>Bermanella</taxon>
    </lineage>
</organism>
<proteinExistence type="predicted"/>
<name>Q1N3A8_9GAMM</name>
<dbReference type="CDD" id="cd04221">
    <property type="entry name" value="MauL"/>
    <property type="match status" value="1"/>
</dbReference>
<dbReference type="SUPFAM" id="SSF49503">
    <property type="entry name" value="Cupredoxins"/>
    <property type="match status" value="1"/>
</dbReference>
<feature type="signal peptide" evidence="1">
    <location>
        <begin position="1"/>
        <end position="25"/>
    </location>
</feature>
<evidence type="ECO:0000313" key="3">
    <source>
        <dbReference type="Proteomes" id="UP000004263"/>
    </source>
</evidence>
<dbReference type="InterPro" id="IPR008972">
    <property type="entry name" value="Cupredoxin"/>
</dbReference>
<evidence type="ECO:0000256" key="1">
    <source>
        <dbReference type="SAM" id="SignalP"/>
    </source>
</evidence>